<dbReference type="RefSeq" id="WP_143100743.1">
    <property type="nucleotide sequence ID" value="NZ_FOLQ01000012.1"/>
</dbReference>
<evidence type="ECO:0000313" key="1">
    <source>
        <dbReference type="EMBL" id="SFE29741.1"/>
    </source>
</evidence>
<dbReference type="EMBL" id="FOLQ01000012">
    <property type="protein sequence ID" value="SFE29741.1"/>
    <property type="molecule type" value="Genomic_DNA"/>
</dbReference>
<protein>
    <submittedName>
        <fullName evidence="1">Uncharacterized protein</fullName>
    </submittedName>
</protein>
<name>A0A1I1ZDA4_9BACT</name>
<reference evidence="1 2" key="1">
    <citation type="submission" date="2016-10" db="EMBL/GenBank/DDBJ databases">
        <authorList>
            <person name="de Groot N.N."/>
        </authorList>
    </citation>
    <scope>NUCLEOTIDE SEQUENCE [LARGE SCALE GENOMIC DNA]</scope>
    <source>
        <strain evidence="1 2">DSM 26130</strain>
    </source>
</reference>
<proteinExistence type="predicted"/>
<dbReference type="AlphaFoldDB" id="A0A1I1ZDA4"/>
<dbReference type="Proteomes" id="UP000198598">
    <property type="component" value="Unassembled WGS sequence"/>
</dbReference>
<keyword evidence="2" id="KW-1185">Reference proteome</keyword>
<evidence type="ECO:0000313" key="2">
    <source>
        <dbReference type="Proteomes" id="UP000198598"/>
    </source>
</evidence>
<sequence length="73" mass="8332">MSPPMYTAIPATTDRAYWQMKTDDATRSLQVFVPIYPDLHQQLKAEAWKASQTRLAKKVKSLPPLDVEQSGHF</sequence>
<gene>
    <name evidence="1" type="ORF">SAMN05216167_11288</name>
</gene>
<accession>A0A1I1ZDA4</accession>
<organism evidence="1 2">
    <name type="scientific">Spirosoma endophyticum</name>
    <dbReference type="NCBI Taxonomy" id="662367"/>
    <lineage>
        <taxon>Bacteria</taxon>
        <taxon>Pseudomonadati</taxon>
        <taxon>Bacteroidota</taxon>
        <taxon>Cytophagia</taxon>
        <taxon>Cytophagales</taxon>
        <taxon>Cytophagaceae</taxon>
        <taxon>Spirosoma</taxon>
    </lineage>
</organism>